<accession>X1MMD2</accession>
<reference evidence="1" key="1">
    <citation type="journal article" date="2014" name="Front. Microbiol.">
        <title>High frequency of phylogenetically diverse reductive dehalogenase-homologous genes in deep subseafloor sedimentary metagenomes.</title>
        <authorList>
            <person name="Kawai M."/>
            <person name="Futagami T."/>
            <person name="Toyoda A."/>
            <person name="Takaki Y."/>
            <person name="Nishi S."/>
            <person name="Hori S."/>
            <person name="Arai W."/>
            <person name="Tsubouchi T."/>
            <person name="Morono Y."/>
            <person name="Uchiyama I."/>
            <person name="Ito T."/>
            <person name="Fujiyama A."/>
            <person name="Inagaki F."/>
            <person name="Takami H."/>
        </authorList>
    </citation>
    <scope>NUCLEOTIDE SEQUENCE</scope>
    <source>
        <strain evidence="1">Expedition CK06-06</strain>
    </source>
</reference>
<evidence type="ECO:0000313" key="1">
    <source>
        <dbReference type="EMBL" id="GAI32812.1"/>
    </source>
</evidence>
<comment type="caution">
    <text evidence="1">The sequence shown here is derived from an EMBL/GenBank/DDBJ whole genome shotgun (WGS) entry which is preliminary data.</text>
</comment>
<feature type="non-terminal residue" evidence="1">
    <location>
        <position position="1"/>
    </location>
</feature>
<dbReference type="InterPro" id="IPR027417">
    <property type="entry name" value="P-loop_NTPase"/>
</dbReference>
<dbReference type="EMBL" id="BARV01032204">
    <property type="protein sequence ID" value="GAI32812.1"/>
    <property type="molecule type" value="Genomic_DNA"/>
</dbReference>
<name>X1MMD2_9ZZZZ</name>
<sequence>IFEFLALDNDMREKLTLGSAESQIRAMARQKGYGGLLESGVSKVLEGLTTAEEVFGVAFMEDVQS</sequence>
<organism evidence="1">
    <name type="scientific">marine sediment metagenome</name>
    <dbReference type="NCBI Taxonomy" id="412755"/>
    <lineage>
        <taxon>unclassified sequences</taxon>
        <taxon>metagenomes</taxon>
        <taxon>ecological metagenomes</taxon>
    </lineage>
</organism>
<dbReference type="Gene3D" id="3.40.50.300">
    <property type="entry name" value="P-loop containing nucleotide triphosphate hydrolases"/>
    <property type="match status" value="1"/>
</dbReference>
<gene>
    <name evidence="1" type="ORF">S06H3_50817</name>
</gene>
<protein>
    <submittedName>
        <fullName evidence="1">Uncharacterized protein</fullName>
    </submittedName>
</protein>
<dbReference type="AlphaFoldDB" id="X1MMD2"/>
<proteinExistence type="predicted"/>